<keyword evidence="2" id="KW-0998">Cell outer membrane</keyword>
<evidence type="ECO:0000313" key="5">
    <source>
        <dbReference type="EMBL" id="EFF81471.1"/>
    </source>
</evidence>
<reference evidence="6" key="1">
    <citation type="submission" date="2010-03" db="EMBL/GenBank/DDBJ databases">
        <title>Complete sequence of Mobiluncus curtisii ATCC 43063.</title>
        <authorList>
            <person name="Muzny D."/>
            <person name="Qin X."/>
            <person name="Deng J."/>
            <person name="Jiang H."/>
            <person name="Liu Y."/>
            <person name="Qu J."/>
            <person name="Song X.-Z."/>
            <person name="Zhang L."/>
            <person name="Thornton R."/>
            <person name="Coyle M."/>
            <person name="Francisco L."/>
            <person name="Jackson L."/>
            <person name="Javaid M."/>
            <person name="Korchina V."/>
            <person name="Kovar C."/>
            <person name="Mata R."/>
            <person name="Mathew T."/>
            <person name="Ngo R."/>
            <person name="Nguyen L."/>
            <person name="Nguyen N."/>
            <person name="Okwuonu G."/>
            <person name="Ongeri F."/>
            <person name="Pham C."/>
            <person name="Simmons D."/>
            <person name="Wilczek-Boney K."/>
            <person name="Hale W."/>
            <person name="Jakkamsetti A."/>
            <person name="Pham P."/>
            <person name="Ruth R."/>
            <person name="San Lucas F."/>
            <person name="Warren J."/>
            <person name="Zhang J."/>
            <person name="Zhao Z."/>
            <person name="Zhou C."/>
            <person name="Zhu D."/>
            <person name="Lee S."/>
            <person name="Bess C."/>
            <person name="Blankenburg K."/>
            <person name="Forbes L."/>
            <person name="Fu Q."/>
            <person name="Gubbala S."/>
            <person name="Hirani K."/>
            <person name="Jayaseelan J.C."/>
            <person name="Lara F."/>
            <person name="Munidasa M."/>
            <person name="Palculict T."/>
            <person name="Patil S."/>
            <person name="Pu L.-L."/>
            <person name="Saada N."/>
            <person name="Tang L."/>
            <person name="Weissenberger G."/>
            <person name="Zhu Y."/>
            <person name="Hemphill L."/>
            <person name="Shang Y."/>
            <person name="Youmans B."/>
            <person name="Ayvaz T."/>
            <person name="Ross M."/>
            <person name="Santibanez J."/>
            <person name="Aqrawi P."/>
            <person name="Gross S."/>
            <person name="Joshi V."/>
            <person name="Fowler G."/>
            <person name="Nazareth L."/>
            <person name="Reid J."/>
            <person name="Worley K."/>
            <person name="Petrosino J."/>
            <person name="Highlander S."/>
            <person name="Gibbs R."/>
            <person name="Gibbs R."/>
        </authorList>
    </citation>
    <scope>NUCLEOTIDE SEQUENCE [LARGE SCALE GENOMIC DNA]</scope>
    <source>
        <strain evidence="6">ATCC 19194</strain>
    </source>
</reference>
<comment type="similarity">
    <text evidence="2">Belongs to the TonB-dependent receptor family.</text>
</comment>
<keyword evidence="5" id="KW-0675">Receptor</keyword>
<dbReference type="PROSITE" id="PS52016">
    <property type="entry name" value="TONB_DEPENDENT_REC_3"/>
    <property type="match status" value="1"/>
</dbReference>
<organism evidence="5 6">
    <name type="scientific">Acinetobacter haemolyticus ATCC 19194</name>
    <dbReference type="NCBI Taxonomy" id="707232"/>
    <lineage>
        <taxon>Bacteria</taxon>
        <taxon>Pseudomonadati</taxon>
        <taxon>Pseudomonadota</taxon>
        <taxon>Gammaproteobacteria</taxon>
        <taxon>Moraxellales</taxon>
        <taxon>Moraxellaceae</taxon>
        <taxon>Acinetobacter</taxon>
    </lineage>
</organism>
<accession>D4XTN0</accession>
<dbReference type="InterPro" id="IPR037066">
    <property type="entry name" value="Plug_dom_sf"/>
</dbReference>
<keyword evidence="2" id="KW-0472">Membrane</keyword>
<name>D4XTN0_ACIHA</name>
<dbReference type="HOGENOM" id="CLU_1801866_0_0_6"/>
<evidence type="ECO:0000256" key="2">
    <source>
        <dbReference type="PROSITE-ProRule" id="PRU01360"/>
    </source>
</evidence>
<keyword evidence="1 3" id="KW-0732">Signal</keyword>
<dbReference type="GO" id="GO:0015344">
    <property type="term" value="F:siderophore uptake transmembrane transporter activity"/>
    <property type="evidence" value="ECO:0007669"/>
    <property type="project" value="TreeGrafter"/>
</dbReference>
<feature type="domain" description="TonB-dependent receptor plug" evidence="4">
    <location>
        <begin position="48"/>
        <end position="121"/>
    </location>
</feature>
<dbReference type="PANTHER" id="PTHR30069">
    <property type="entry name" value="TONB-DEPENDENT OUTER MEMBRANE RECEPTOR"/>
    <property type="match status" value="1"/>
</dbReference>
<dbReference type="Proteomes" id="UP000003085">
    <property type="component" value="Unassembled WGS sequence"/>
</dbReference>
<dbReference type="PANTHER" id="PTHR30069:SF53">
    <property type="entry name" value="COLICIN I RECEPTOR-RELATED"/>
    <property type="match status" value="1"/>
</dbReference>
<gene>
    <name evidence="5" type="ORF">HMP0015_3072</name>
</gene>
<keyword evidence="2" id="KW-0812">Transmembrane</keyword>
<dbReference type="GO" id="GO:0009279">
    <property type="term" value="C:cell outer membrane"/>
    <property type="evidence" value="ECO:0007669"/>
    <property type="project" value="UniProtKB-SubCell"/>
</dbReference>
<dbReference type="GO" id="GO:0044718">
    <property type="term" value="P:siderophore transmembrane transport"/>
    <property type="evidence" value="ECO:0007669"/>
    <property type="project" value="TreeGrafter"/>
</dbReference>
<comment type="caution">
    <text evidence="5">The sequence shown here is derived from an EMBL/GenBank/DDBJ whole genome shotgun (WGS) entry which is preliminary data.</text>
</comment>
<dbReference type="Pfam" id="PF07715">
    <property type="entry name" value="Plug"/>
    <property type="match status" value="1"/>
</dbReference>
<comment type="subcellular location">
    <subcellularLocation>
        <location evidence="2">Cell outer membrane</location>
        <topology evidence="2">Multi-pass membrane protein</topology>
    </subcellularLocation>
</comment>
<evidence type="ECO:0000256" key="1">
    <source>
        <dbReference type="ARBA" id="ARBA00022729"/>
    </source>
</evidence>
<evidence type="ECO:0000259" key="4">
    <source>
        <dbReference type="Pfam" id="PF07715"/>
    </source>
</evidence>
<evidence type="ECO:0000256" key="3">
    <source>
        <dbReference type="SAM" id="SignalP"/>
    </source>
</evidence>
<dbReference type="InterPro" id="IPR012910">
    <property type="entry name" value="Plug_dom"/>
</dbReference>
<dbReference type="Gene3D" id="2.170.130.10">
    <property type="entry name" value="TonB-dependent receptor, plug domain"/>
    <property type="match status" value="1"/>
</dbReference>
<proteinExistence type="inferred from homology"/>
<protein>
    <submittedName>
        <fullName evidence="5">TonB-dependent receptor plug domain protein</fullName>
    </submittedName>
</protein>
<keyword evidence="2" id="KW-0813">Transport</keyword>
<dbReference type="InterPro" id="IPR039426">
    <property type="entry name" value="TonB-dep_rcpt-like"/>
</dbReference>
<dbReference type="EMBL" id="ADMT01000226">
    <property type="protein sequence ID" value="EFF81471.1"/>
    <property type="molecule type" value="Genomic_DNA"/>
</dbReference>
<feature type="signal peptide" evidence="3">
    <location>
        <begin position="1"/>
        <end position="23"/>
    </location>
</feature>
<feature type="chain" id="PRO_5003066299" evidence="3">
    <location>
        <begin position="24"/>
        <end position="143"/>
    </location>
</feature>
<sequence length="143" mass="15267">MARFNPHPLSAALLALVSGAVYANNAEPTTTHQLSTIVVSAAGYEQDIKNAPASISVVTKEDIEKKNATSIADLLTDIPGIDIRDGIGKTSGLNIKMRGLGNEYSLILIDGRRQTTSSDVTPNGFGESANGFYHRWLLLNALK</sequence>
<dbReference type="AlphaFoldDB" id="D4XTN0"/>
<dbReference type="SUPFAM" id="SSF56935">
    <property type="entry name" value="Porins"/>
    <property type="match status" value="1"/>
</dbReference>
<evidence type="ECO:0000313" key="6">
    <source>
        <dbReference type="Proteomes" id="UP000003085"/>
    </source>
</evidence>
<keyword evidence="2" id="KW-1134">Transmembrane beta strand</keyword>